<name>A0A3B0C1T8_9FLAO</name>
<feature type="domain" description="Ferritin/DPS" evidence="3">
    <location>
        <begin position="20"/>
        <end position="161"/>
    </location>
</feature>
<dbReference type="RefSeq" id="WP_120713606.1">
    <property type="nucleotide sequence ID" value="NZ_RBCJ01000004.1"/>
</dbReference>
<comment type="caution">
    <text evidence="4">The sequence shown here is derived from an EMBL/GenBank/DDBJ whole genome shotgun (WGS) entry which is preliminary data.</text>
</comment>
<evidence type="ECO:0000313" key="5">
    <source>
        <dbReference type="Proteomes" id="UP000276603"/>
    </source>
</evidence>
<dbReference type="CDD" id="cd01043">
    <property type="entry name" value="DPS"/>
    <property type="match status" value="1"/>
</dbReference>
<dbReference type="GO" id="GO:0008199">
    <property type="term" value="F:ferric iron binding"/>
    <property type="evidence" value="ECO:0007669"/>
    <property type="project" value="InterPro"/>
</dbReference>
<dbReference type="AlphaFoldDB" id="A0A3B0C1T8"/>
<evidence type="ECO:0000259" key="3">
    <source>
        <dbReference type="Pfam" id="PF00210"/>
    </source>
</evidence>
<dbReference type="Pfam" id="PF00210">
    <property type="entry name" value="Ferritin"/>
    <property type="match status" value="1"/>
</dbReference>
<sequence length="162" mass="19022">METTKTEIGIKKENRKAVVEMLKQILADEHVLYIKTRNAHWNIEGIDFHSKHVFLEEQYNKLETVIDEVAERIRMLGFYAPGTMKQFLETSQLNEEGPEQNNTKGFFSILLEDHDTIIKFIRKNISENAEERNDDGTADFIIALMQKHEQMAWMMRATLKTF</sequence>
<keyword evidence="5" id="KW-1185">Reference proteome</keyword>
<dbReference type="PIRSF" id="PIRSF005900">
    <property type="entry name" value="Dps"/>
    <property type="match status" value="1"/>
</dbReference>
<dbReference type="Gene3D" id="1.20.1260.10">
    <property type="match status" value="1"/>
</dbReference>
<dbReference type="OrthoDB" id="9797023at2"/>
<dbReference type="InterPro" id="IPR008331">
    <property type="entry name" value="Ferritin_DPS_dom"/>
</dbReference>
<dbReference type="InterPro" id="IPR012347">
    <property type="entry name" value="Ferritin-like"/>
</dbReference>
<organism evidence="4 5">
    <name type="scientific">Ulvibacterium marinum</name>
    <dbReference type="NCBI Taxonomy" id="2419782"/>
    <lineage>
        <taxon>Bacteria</taxon>
        <taxon>Pseudomonadati</taxon>
        <taxon>Bacteroidota</taxon>
        <taxon>Flavobacteriia</taxon>
        <taxon>Flavobacteriales</taxon>
        <taxon>Flavobacteriaceae</taxon>
        <taxon>Ulvibacterium</taxon>
    </lineage>
</organism>
<accession>A0A3B0C1T8</accession>
<dbReference type="PANTHER" id="PTHR42932">
    <property type="entry name" value="GENERAL STRESS PROTEIN 20U"/>
    <property type="match status" value="1"/>
</dbReference>
<dbReference type="PANTHER" id="PTHR42932:SF3">
    <property type="entry name" value="DNA PROTECTION DURING STARVATION PROTEIN"/>
    <property type="match status" value="1"/>
</dbReference>
<evidence type="ECO:0000256" key="2">
    <source>
        <dbReference type="RuleBase" id="RU003875"/>
    </source>
</evidence>
<dbReference type="PRINTS" id="PR01346">
    <property type="entry name" value="HELNAPAPROT"/>
</dbReference>
<evidence type="ECO:0000256" key="1">
    <source>
        <dbReference type="ARBA" id="ARBA00009497"/>
    </source>
</evidence>
<dbReference type="Proteomes" id="UP000276603">
    <property type="component" value="Unassembled WGS sequence"/>
</dbReference>
<evidence type="ECO:0000313" key="4">
    <source>
        <dbReference type="EMBL" id="RKN78698.1"/>
    </source>
</evidence>
<dbReference type="PROSITE" id="PS00819">
    <property type="entry name" value="DPS_2"/>
    <property type="match status" value="1"/>
</dbReference>
<dbReference type="EMBL" id="RBCJ01000004">
    <property type="protein sequence ID" value="RKN78698.1"/>
    <property type="molecule type" value="Genomic_DNA"/>
</dbReference>
<reference evidence="4 5" key="1">
    <citation type="submission" date="2018-10" db="EMBL/GenBank/DDBJ databases">
        <title>Ulvibacterium marinum gen. nov., sp. nov., a novel marine bacterium of the family Flavobacteriaceae, isolated from a culture of the green alga Ulva prolifera.</title>
        <authorList>
            <person name="Zhang Z."/>
        </authorList>
    </citation>
    <scope>NUCLEOTIDE SEQUENCE [LARGE SCALE GENOMIC DNA]</scope>
    <source>
        <strain evidence="4 5">CCMM003</strain>
    </source>
</reference>
<protein>
    <submittedName>
        <fullName evidence="4">DNA starvation/stationary phase protection protein</fullName>
    </submittedName>
</protein>
<dbReference type="InterPro" id="IPR009078">
    <property type="entry name" value="Ferritin-like_SF"/>
</dbReference>
<dbReference type="SUPFAM" id="SSF47240">
    <property type="entry name" value="Ferritin-like"/>
    <property type="match status" value="1"/>
</dbReference>
<dbReference type="InterPro" id="IPR023188">
    <property type="entry name" value="DPS_DNA-bd_CS"/>
</dbReference>
<dbReference type="GO" id="GO:0016722">
    <property type="term" value="F:oxidoreductase activity, acting on metal ions"/>
    <property type="evidence" value="ECO:0007669"/>
    <property type="project" value="InterPro"/>
</dbReference>
<gene>
    <name evidence="4" type="ORF">D7Z94_21115</name>
</gene>
<dbReference type="InterPro" id="IPR002177">
    <property type="entry name" value="DPS_DNA-bd"/>
</dbReference>
<comment type="similarity">
    <text evidence="1 2">Belongs to the Dps family.</text>
</comment>
<proteinExistence type="inferred from homology"/>